<feature type="region of interest" description="Disordered" evidence="4">
    <location>
        <begin position="1"/>
        <end position="25"/>
    </location>
</feature>
<dbReference type="Pfam" id="PF01614">
    <property type="entry name" value="IclR_C"/>
    <property type="match status" value="1"/>
</dbReference>
<dbReference type="InterPro" id="IPR036388">
    <property type="entry name" value="WH-like_DNA-bd_sf"/>
</dbReference>
<proteinExistence type="predicted"/>
<dbReference type="SUPFAM" id="SSF55781">
    <property type="entry name" value="GAF domain-like"/>
    <property type="match status" value="1"/>
</dbReference>
<keyword evidence="1" id="KW-0805">Transcription regulation</keyword>
<dbReference type="Pfam" id="PF09339">
    <property type="entry name" value="HTH_IclR"/>
    <property type="match status" value="1"/>
</dbReference>
<comment type="caution">
    <text evidence="7">The sequence shown here is derived from an EMBL/GenBank/DDBJ whole genome shotgun (WGS) entry which is preliminary data.</text>
</comment>
<dbReference type="SMART" id="SM00346">
    <property type="entry name" value="HTH_ICLR"/>
    <property type="match status" value="1"/>
</dbReference>
<dbReference type="InterPro" id="IPR050707">
    <property type="entry name" value="HTH_MetabolicPath_Reg"/>
</dbReference>
<name>A0ABW3YMH4_9ACTN</name>
<sequence>MRRNTVSEFTRADESEDPPNGQPVRGVRGNLLDRGVQLLQAFRPSGEPLRLTELCRRTGLPKATVHRLIEQLVELALLQRTPDGFVPGIALFELGELVPVKQRLREAALPFMQDLYEATHETIHLGVRSDLDVVYAEKIRGHAGVDTPSRVGGRLPLPCTGVGKVLLAYSGQELIDEVLLRPLPRLTAHSITDPGLLADELAQIRYSGIGYDRQEAALGLSCVASPVLVHGEIVAALSISVPAHQLQPARLAPAVRTASLALSRVLSRAGNGGR</sequence>
<keyword evidence="3" id="KW-0804">Transcription</keyword>
<dbReference type="PROSITE" id="PS51078">
    <property type="entry name" value="ICLR_ED"/>
    <property type="match status" value="1"/>
</dbReference>
<dbReference type="RefSeq" id="WP_377573557.1">
    <property type="nucleotide sequence ID" value="NZ_JBHTMP010000038.1"/>
</dbReference>
<protein>
    <submittedName>
        <fullName evidence="7">IclR family transcriptional regulator</fullName>
    </submittedName>
</protein>
<evidence type="ECO:0000313" key="8">
    <source>
        <dbReference type="Proteomes" id="UP001597260"/>
    </source>
</evidence>
<dbReference type="PROSITE" id="PS51077">
    <property type="entry name" value="HTH_ICLR"/>
    <property type="match status" value="1"/>
</dbReference>
<dbReference type="InterPro" id="IPR029016">
    <property type="entry name" value="GAF-like_dom_sf"/>
</dbReference>
<dbReference type="PANTHER" id="PTHR30136:SF24">
    <property type="entry name" value="HTH-TYPE TRANSCRIPTIONAL REPRESSOR ALLR"/>
    <property type="match status" value="1"/>
</dbReference>
<organism evidence="7 8">
    <name type="scientific">Micromonospora sonneratiae</name>
    <dbReference type="NCBI Taxonomy" id="1184706"/>
    <lineage>
        <taxon>Bacteria</taxon>
        <taxon>Bacillati</taxon>
        <taxon>Actinomycetota</taxon>
        <taxon>Actinomycetes</taxon>
        <taxon>Micromonosporales</taxon>
        <taxon>Micromonosporaceae</taxon>
        <taxon>Micromonospora</taxon>
    </lineage>
</organism>
<dbReference type="Proteomes" id="UP001597260">
    <property type="component" value="Unassembled WGS sequence"/>
</dbReference>
<evidence type="ECO:0000313" key="7">
    <source>
        <dbReference type="EMBL" id="MFD1323873.1"/>
    </source>
</evidence>
<evidence type="ECO:0000256" key="4">
    <source>
        <dbReference type="SAM" id="MobiDB-lite"/>
    </source>
</evidence>
<keyword evidence="8" id="KW-1185">Reference proteome</keyword>
<gene>
    <name evidence="7" type="ORF">ACFQ4H_22550</name>
</gene>
<dbReference type="PANTHER" id="PTHR30136">
    <property type="entry name" value="HELIX-TURN-HELIX TRANSCRIPTIONAL REGULATOR, ICLR FAMILY"/>
    <property type="match status" value="1"/>
</dbReference>
<evidence type="ECO:0000256" key="1">
    <source>
        <dbReference type="ARBA" id="ARBA00023015"/>
    </source>
</evidence>
<dbReference type="EMBL" id="JBHTMP010000038">
    <property type="protein sequence ID" value="MFD1323873.1"/>
    <property type="molecule type" value="Genomic_DNA"/>
</dbReference>
<dbReference type="InterPro" id="IPR014757">
    <property type="entry name" value="Tscrpt_reg_IclR_C"/>
</dbReference>
<reference evidence="8" key="1">
    <citation type="journal article" date="2019" name="Int. J. Syst. Evol. Microbiol.">
        <title>The Global Catalogue of Microorganisms (GCM) 10K type strain sequencing project: providing services to taxonomists for standard genome sequencing and annotation.</title>
        <authorList>
            <consortium name="The Broad Institute Genomics Platform"/>
            <consortium name="The Broad Institute Genome Sequencing Center for Infectious Disease"/>
            <person name="Wu L."/>
            <person name="Ma J."/>
        </authorList>
    </citation>
    <scope>NUCLEOTIDE SEQUENCE [LARGE SCALE GENOMIC DNA]</scope>
    <source>
        <strain evidence="8">JCM 31037</strain>
    </source>
</reference>
<evidence type="ECO:0000259" key="5">
    <source>
        <dbReference type="PROSITE" id="PS51077"/>
    </source>
</evidence>
<evidence type="ECO:0000259" key="6">
    <source>
        <dbReference type="PROSITE" id="PS51078"/>
    </source>
</evidence>
<feature type="domain" description="IclR-ED" evidence="6">
    <location>
        <begin position="90"/>
        <end position="272"/>
    </location>
</feature>
<dbReference type="Gene3D" id="1.10.10.10">
    <property type="entry name" value="Winged helix-like DNA-binding domain superfamily/Winged helix DNA-binding domain"/>
    <property type="match status" value="1"/>
</dbReference>
<dbReference type="InterPro" id="IPR005471">
    <property type="entry name" value="Tscrpt_reg_IclR_N"/>
</dbReference>
<dbReference type="SUPFAM" id="SSF46785">
    <property type="entry name" value="Winged helix' DNA-binding domain"/>
    <property type="match status" value="1"/>
</dbReference>
<accession>A0ABW3YMH4</accession>
<evidence type="ECO:0000256" key="2">
    <source>
        <dbReference type="ARBA" id="ARBA00023125"/>
    </source>
</evidence>
<keyword evidence="2" id="KW-0238">DNA-binding</keyword>
<feature type="domain" description="HTH iclR-type" evidence="5">
    <location>
        <begin position="29"/>
        <end position="96"/>
    </location>
</feature>
<dbReference type="InterPro" id="IPR036390">
    <property type="entry name" value="WH_DNA-bd_sf"/>
</dbReference>
<evidence type="ECO:0000256" key="3">
    <source>
        <dbReference type="ARBA" id="ARBA00023163"/>
    </source>
</evidence>
<dbReference type="Gene3D" id="3.30.450.40">
    <property type="match status" value="1"/>
</dbReference>